<evidence type="ECO:0000313" key="2">
    <source>
        <dbReference type="Proteomes" id="UP001075354"/>
    </source>
</evidence>
<accession>A0AAV7WZ88</accession>
<comment type="caution">
    <text evidence="1">The sequence shown here is derived from an EMBL/GenBank/DDBJ whole genome shotgun (WGS) entry which is preliminary data.</text>
</comment>
<protein>
    <submittedName>
        <fullName evidence="1">Uncharacterized protein</fullName>
    </submittedName>
</protein>
<keyword evidence="2" id="KW-1185">Reference proteome</keyword>
<name>A0AAV7WZ88_9NEOP</name>
<gene>
    <name evidence="1" type="ORF">ONE63_011465</name>
</gene>
<sequence>MFGMMQATSEVTDNSKLSFMLKTIVECAVNNAGKRPQAFRYDQIPYLKDVAALFFILAGPLVYDIMAKNMSFPAICTIQKFINCNADPVVECVLSIPELVSFLDKRNLPREIIVSIDATAVSQRVQYDPKTNQVCGLKPALNSCGLPVALSFPAVSAAKIKEFIDNNSVSTVAFVIMARPHAANAPAFCLSLYGSDNKFSTSQVDSSLQYLAKACAEKGILIKGFSTDGDPRYLKTMLMRSLSNNPNHDKWPWFGMICPTPSNFYVQDTIHLMVKLKSKLLKPSAVLSFGPPYIISRGHIVDLIQRVSKDSHELILACVNPRDKMNFRAAEKLCSEKVCELLRSVLGCEATTTFLEMTREVKEAYLKGTLTPIERIELFWKWVFVLRMWRKWILDTPGYTLGNNFVTSNAYSCIELNGHALISMCRHFRDLGKPELFRPAYFTSQDSEDFFRSLRSMSTIKSAETTFSILEMKHKVRRLDYLSELYTKLDGKVVFPRAKKLFLKVPASVCKFSLMMLNWNVQ</sequence>
<proteinExistence type="predicted"/>
<reference evidence="1" key="1">
    <citation type="submission" date="2022-12" db="EMBL/GenBank/DDBJ databases">
        <title>Chromosome-level genome assembly of the bean flower thrips Megalurothrips usitatus.</title>
        <authorList>
            <person name="Ma L."/>
            <person name="Liu Q."/>
            <person name="Li H."/>
            <person name="Cai W."/>
        </authorList>
    </citation>
    <scope>NUCLEOTIDE SEQUENCE</scope>
    <source>
        <strain evidence="1">Cailab_2022a</strain>
    </source>
</reference>
<dbReference type="AlphaFoldDB" id="A0AAV7WZ88"/>
<dbReference type="EMBL" id="JAPTSV010000813">
    <property type="protein sequence ID" value="KAJ1518923.1"/>
    <property type="molecule type" value="Genomic_DNA"/>
</dbReference>
<organism evidence="1 2">
    <name type="scientific">Megalurothrips usitatus</name>
    <name type="common">bean blossom thrips</name>
    <dbReference type="NCBI Taxonomy" id="439358"/>
    <lineage>
        <taxon>Eukaryota</taxon>
        <taxon>Metazoa</taxon>
        <taxon>Ecdysozoa</taxon>
        <taxon>Arthropoda</taxon>
        <taxon>Hexapoda</taxon>
        <taxon>Insecta</taxon>
        <taxon>Pterygota</taxon>
        <taxon>Neoptera</taxon>
        <taxon>Paraneoptera</taxon>
        <taxon>Thysanoptera</taxon>
        <taxon>Terebrantia</taxon>
        <taxon>Thripoidea</taxon>
        <taxon>Thripidae</taxon>
        <taxon>Megalurothrips</taxon>
    </lineage>
</organism>
<dbReference type="Proteomes" id="UP001075354">
    <property type="component" value="Unassembled WGS sequence"/>
</dbReference>
<evidence type="ECO:0000313" key="1">
    <source>
        <dbReference type="EMBL" id="KAJ1518923.1"/>
    </source>
</evidence>